<protein>
    <submittedName>
        <fullName evidence="1">Uncharacterized protein</fullName>
    </submittedName>
</protein>
<sequence>MEVRAQSFKLRI</sequence>
<organism evidence="1">
    <name type="scientific">Anguilla anguilla</name>
    <name type="common">European freshwater eel</name>
    <name type="synonym">Muraena anguilla</name>
    <dbReference type="NCBI Taxonomy" id="7936"/>
    <lineage>
        <taxon>Eukaryota</taxon>
        <taxon>Metazoa</taxon>
        <taxon>Chordata</taxon>
        <taxon>Craniata</taxon>
        <taxon>Vertebrata</taxon>
        <taxon>Euteleostomi</taxon>
        <taxon>Actinopterygii</taxon>
        <taxon>Neopterygii</taxon>
        <taxon>Teleostei</taxon>
        <taxon>Anguilliformes</taxon>
        <taxon>Anguillidae</taxon>
        <taxon>Anguilla</taxon>
    </lineage>
</organism>
<name>A0A0E9RI33_ANGAN</name>
<reference evidence="1" key="1">
    <citation type="submission" date="2014-11" db="EMBL/GenBank/DDBJ databases">
        <authorList>
            <person name="Amaro Gonzalez C."/>
        </authorList>
    </citation>
    <scope>NUCLEOTIDE SEQUENCE</scope>
</reference>
<accession>A0A0E9RI33</accession>
<dbReference type="EMBL" id="GBXM01080442">
    <property type="protein sequence ID" value="JAH28135.1"/>
    <property type="molecule type" value="Transcribed_RNA"/>
</dbReference>
<proteinExistence type="predicted"/>
<reference evidence="1" key="2">
    <citation type="journal article" date="2015" name="Fish Shellfish Immunol.">
        <title>Early steps in the European eel (Anguilla anguilla)-Vibrio vulnificus interaction in the gills: Role of the RtxA13 toxin.</title>
        <authorList>
            <person name="Callol A."/>
            <person name="Pajuelo D."/>
            <person name="Ebbesson L."/>
            <person name="Teles M."/>
            <person name="MacKenzie S."/>
            <person name="Amaro C."/>
        </authorList>
    </citation>
    <scope>NUCLEOTIDE SEQUENCE</scope>
</reference>
<evidence type="ECO:0000313" key="1">
    <source>
        <dbReference type="EMBL" id="JAH28135.1"/>
    </source>
</evidence>